<dbReference type="EMBL" id="LCWV01000003">
    <property type="protein sequence ID" value="PWI74290.1"/>
    <property type="molecule type" value="Genomic_DNA"/>
</dbReference>
<accession>A0A2U3EIM0</accession>
<gene>
    <name evidence="2" type="ORF">PCL_07604</name>
</gene>
<proteinExistence type="predicted"/>
<protein>
    <submittedName>
        <fullName evidence="2">Uncharacterized protein</fullName>
    </submittedName>
</protein>
<reference evidence="2 3" key="1">
    <citation type="journal article" date="2016" name="Front. Microbiol.">
        <title>Genome and transcriptome sequences reveal the specific parasitism of the nematophagous Purpureocillium lilacinum 36-1.</title>
        <authorList>
            <person name="Xie J."/>
            <person name="Li S."/>
            <person name="Mo C."/>
            <person name="Xiao X."/>
            <person name="Peng D."/>
            <person name="Wang G."/>
            <person name="Xiao Y."/>
        </authorList>
    </citation>
    <scope>NUCLEOTIDE SEQUENCE [LARGE SCALE GENOMIC DNA]</scope>
    <source>
        <strain evidence="2 3">36-1</strain>
    </source>
</reference>
<feature type="compositionally biased region" description="Polar residues" evidence="1">
    <location>
        <begin position="199"/>
        <end position="217"/>
    </location>
</feature>
<organism evidence="2 3">
    <name type="scientific">Purpureocillium lilacinum</name>
    <name type="common">Paecilomyces lilacinus</name>
    <dbReference type="NCBI Taxonomy" id="33203"/>
    <lineage>
        <taxon>Eukaryota</taxon>
        <taxon>Fungi</taxon>
        <taxon>Dikarya</taxon>
        <taxon>Ascomycota</taxon>
        <taxon>Pezizomycotina</taxon>
        <taxon>Sordariomycetes</taxon>
        <taxon>Hypocreomycetidae</taxon>
        <taxon>Hypocreales</taxon>
        <taxon>Ophiocordycipitaceae</taxon>
        <taxon>Purpureocillium</taxon>
    </lineage>
</organism>
<evidence type="ECO:0000313" key="2">
    <source>
        <dbReference type="EMBL" id="PWI74290.1"/>
    </source>
</evidence>
<comment type="caution">
    <text evidence="2">The sequence shown here is derived from an EMBL/GenBank/DDBJ whole genome shotgun (WGS) entry which is preliminary data.</text>
</comment>
<evidence type="ECO:0000313" key="3">
    <source>
        <dbReference type="Proteomes" id="UP000245956"/>
    </source>
</evidence>
<dbReference type="AlphaFoldDB" id="A0A2U3EIM0"/>
<evidence type="ECO:0000256" key="1">
    <source>
        <dbReference type="SAM" id="MobiDB-lite"/>
    </source>
</evidence>
<sequence length="217" mass="23299">MPEDPSPLPLEPPTACMACLPTLICDQRQRGGSTHAAGQIVRGEPKHGTCRGYLRRLIVVVFPRAHIFVEVLDMALRRSDLPHKAVDRRGQALHRWGVSADDGDDGYDIAYAGSGLGLLPSASLSSSPLLIAAEPFPGNVAAWRKIIDAARHLLSCLGNTNVADVWSRACASGDIMVAKQPESTDMASTRAALRRQHGTAPQTCSYPTHYTSSPLIP</sequence>
<name>A0A2U3EIM0_PURLI</name>
<feature type="region of interest" description="Disordered" evidence="1">
    <location>
        <begin position="197"/>
        <end position="217"/>
    </location>
</feature>
<dbReference type="Proteomes" id="UP000245956">
    <property type="component" value="Unassembled WGS sequence"/>
</dbReference>